<proteinExistence type="predicted"/>
<protein>
    <recommendedName>
        <fullName evidence="1">Type II secretion system protein GspG C-terminal domain-containing protein</fullName>
    </recommendedName>
</protein>
<dbReference type="InterPro" id="IPR013545">
    <property type="entry name" value="T2SS_protein-GspG_C"/>
</dbReference>
<evidence type="ECO:0000259" key="1">
    <source>
        <dbReference type="Pfam" id="PF08334"/>
    </source>
</evidence>
<accession>X1SYT4</accession>
<evidence type="ECO:0000313" key="2">
    <source>
        <dbReference type="EMBL" id="GAI98247.1"/>
    </source>
</evidence>
<reference evidence="2" key="1">
    <citation type="journal article" date="2014" name="Front. Microbiol.">
        <title>High frequency of phylogenetically diverse reductive dehalogenase-homologous genes in deep subseafloor sedimentary metagenomes.</title>
        <authorList>
            <person name="Kawai M."/>
            <person name="Futagami T."/>
            <person name="Toyoda A."/>
            <person name="Takaki Y."/>
            <person name="Nishi S."/>
            <person name="Hori S."/>
            <person name="Arai W."/>
            <person name="Tsubouchi T."/>
            <person name="Morono Y."/>
            <person name="Uchiyama I."/>
            <person name="Ito T."/>
            <person name="Fujiyama A."/>
            <person name="Inagaki F."/>
            <person name="Takami H."/>
        </authorList>
    </citation>
    <scope>NUCLEOTIDE SEQUENCE</scope>
    <source>
        <strain evidence="2">Expedition CK06-06</strain>
    </source>
</reference>
<dbReference type="AlphaFoldDB" id="X1SYT4"/>
<comment type="caution">
    <text evidence="2">The sequence shown here is derived from an EMBL/GenBank/DDBJ whole genome shotgun (WGS) entry which is preliminary data.</text>
</comment>
<feature type="non-terminal residue" evidence="2">
    <location>
        <position position="1"/>
    </location>
</feature>
<dbReference type="Pfam" id="PF08334">
    <property type="entry name" value="T2SSG"/>
    <property type="match status" value="1"/>
</dbReference>
<gene>
    <name evidence="2" type="ORF">S12H4_41073</name>
</gene>
<feature type="domain" description="Type II secretion system protein GspG C-terminal" evidence="1">
    <location>
        <begin position="13"/>
        <end position="47"/>
    </location>
</feature>
<name>X1SYT4_9ZZZZ</name>
<dbReference type="EMBL" id="BARW01024990">
    <property type="protein sequence ID" value="GAI98247.1"/>
    <property type="molecule type" value="Genomic_DNA"/>
</dbReference>
<sequence>GPYMKFRRDVDGDNIPEDPWGNEYEYEAAISNAKEYTIWCKGKKGDYKAHYINAGDFKSSQE</sequence>
<organism evidence="2">
    <name type="scientific">marine sediment metagenome</name>
    <dbReference type="NCBI Taxonomy" id="412755"/>
    <lineage>
        <taxon>unclassified sequences</taxon>
        <taxon>metagenomes</taxon>
        <taxon>ecological metagenomes</taxon>
    </lineage>
</organism>
<dbReference type="Gene3D" id="3.30.700.10">
    <property type="entry name" value="Glycoprotein, Type 4 Pilin"/>
    <property type="match status" value="1"/>
</dbReference>